<evidence type="ECO:0000256" key="2">
    <source>
        <dbReference type="ARBA" id="ARBA00002972"/>
    </source>
</evidence>
<evidence type="ECO:0000256" key="24">
    <source>
        <dbReference type="ARBA" id="ARBA00030032"/>
    </source>
</evidence>
<feature type="domain" description="2Fe-2S ferredoxin-type" evidence="28">
    <location>
        <begin position="32"/>
        <end position="126"/>
    </location>
</feature>
<dbReference type="Proteomes" id="UP001203212">
    <property type="component" value="Unassembled WGS sequence"/>
</dbReference>
<dbReference type="InterPro" id="IPR017927">
    <property type="entry name" value="FAD-bd_FR_type"/>
</dbReference>
<feature type="binding site" evidence="27">
    <location>
        <position position="78"/>
    </location>
    <ligand>
        <name>[2Fe-2S] cluster</name>
        <dbReference type="ChEBI" id="CHEBI:190135"/>
    </ligand>
</feature>
<evidence type="ECO:0000256" key="14">
    <source>
        <dbReference type="ARBA" id="ARBA00022827"/>
    </source>
</evidence>
<dbReference type="SUPFAM" id="SSF52343">
    <property type="entry name" value="Ferredoxin reductase-like, C-terminal NADP-linked domain"/>
    <property type="match status" value="1"/>
</dbReference>
<evidence type="ECO:0000256" key="19">
    <source>
        <dbReference type="ARBA" id="ARBA00023053"/>
    </source>
</evidence>
<keyword evidence="21 27" id="KW-0830">Ubiquinone</keyword>
<keyword evidence="14 27" id="KW-0274">FAD</keyword>
<dbReference type="EMBL" id="JAKILK010000004">
    <property type="protein sequence ID" value="MCL1117575.1"/>
    <property type="molecule type" value="Genomic_DNA"/>
</dbReference>
<evidence type="ECO:0000256" key="20">
    <source>
        <dbReference type="ARBA" id="ARBA00023065"/>
    </source>
</evidence>
<dbReference type="CDD" id="cd00207">
    <property type="entry name" value="fer2"/>
    <property type="match status" value="1"/>
</dbReference>
<evidence type="ECO:0000256" key="16">
    <source>
        <dbReference type="ARBA" id="ARBA00023004"/>
    </source>
</evidence>
<keyword evidence="23 27" id="KW-0739">Sodium transport</keyword>
<evidence type="ECO:0000256" key="15">
    <source>
        <dbReference type="ARBA" id="ARBA00022967"/>
    </source>
</evidence>
<keyword evidence="31" id="KW-1185">Reference proteome</keyword>
<evidence type="ECO:0000256" key="3">
    <source>
        <dbReference type="ARBA" id="ARBA00004533"/>
    </source>
</evidence>
<feature type="binding site" evidence="27">
    <location>
        <position position="69"/>
    </location>
    <ligand>
        <name>[2Fe-2S] cluster</name>
        <dbReference type="ChEBI" id="CHEBI:190135"/>
    </ligand>
</feature>
<evidence type="ECO:0000256" key="11">
    <source>
        <dbReference type="ARBA" id="ARBA00022630"/>
    </source>
</evidence>
<dbReference type="PANTHER" id="PTHR43644">
    <property type="entry name" value="NA(+)-TRANSLOCATING NADH-QUINONE REDUCTASE SUBUNIT"/>
    <property type="match status" value="1"/>
</dbReference>
<keyword evidence="9 27" id="KW-1003">Cell membrane</keyword>
<dbReference type="SUPFAM" id="SSF63380">
    <property type="entry name" value="Riboflavin synthase domain-like"/>
    <property type="match status" value="1"/>
</dbReference>
<keyword evidence="15 27" id="KW-1278">Translocase</keyword>
<dbReference type="CDD" id="cd06188">
    <property type="entry name" value="NADH_quinone_reductase"/>
    <property type="match status" value="1"/>
</dbReference>
<evidence type="ECO:0000256" key="6">
    <source>
        <dbReference type="ARBA" id="ARBA00013099"/>
    </source>
</evidence>
<dbReference type="Pfam" id="PF00175">
    <property type="entry name" value="NAD_binding_1"/>
    <property type="match status" value="1"/>
</dbReference>
<protein>
    <recommendedName>
        <fullName evidence="7 27">Na(+)-translocating NADH-quinone reductase subunit F</fullName>
        <shortName evidence="27">Na(+)-NQR subunit F</shortName>
        <shortName evidence="27">Na(+)-translocating NQR subunit F</shortName>
        <ecNumber evidence="6 27">7.2.1.1</ecNumber>
    </recommendedName>
    <alternativeName>
        <fullName evidence="25 27">NQR complex subunit F</fullName>
    </alternativeName>
    <alternativeName>
        <fullName evidence="24 27">NQR-1 subunit F</fullName>
    </alternativeName>
</protein>
<comment type="function">
    <text evidence="2 27">NQR complex catalyzes the reduction of ubiquinone-1 to ubiquinol by two successive reactions, coupled with the transport of Na(+) ions from the cytoplasm to the periplasm. The first step is catalyzed by NqrF, which accepts electrons from NADH and reduces ubiquinone-1 to ubisemiquinone by a one-electron transfer pathway.</text>
</comment>
<evidence type="ECO:0000256" key="12">
    <source>
        <dbReference type="ARBA" id="ARBA00022714"/>
    </source>
</evidence>
<evidence type="ECO:0000313" key="30">
    <source>
        <dbReference type="EMBL" id="MCL1117575.1"/>
    </source>
</evidence>
<evidence type="ECO:0000256" key="5">
    <source>
        <dbReference type="ARBA" id="ARBA00011309"/>
    </source>
</evidence>
<dbReference type="PRINTS" id="PR00371">
    <property type="entry name" value="FPNCR"/>
</dbReference>
<keyword evidence="17 27" id="KW-0411">Iron-sulfur</keyword>
<proteinExistence type="inferred from homology"/>
<keyword evidence="11 27" id="KW-0285">Flavoprotein</keyword>
<feature type="binding site" evidence="27">
    <location>
        <position position="75"/>
    </location>
    <ligand>
        <name>[2Fe-2S] cluster</name>
        <dbReference type="ChEBI" id="CHEBI:190135"/>
    </ligand>
</feature>
<comment type="cofactor">
    <cofactor evidence="1 27">
        <name>FAD</name>
        <dbReference type="ChEBI" id="CHEBI:57692"/>
    </cofactor>
</comment>
<comment type="subcellular location">
    <subcellularLocation>
        <location evidence="3">Cell inner membrane</location>
    </subcellularLocation>
    <subcellularLocation>
        <location evidence="27">Cell membrane</location>
        <topology evidence="27">Single-pass membrane protein</topology>
    </subcellularLocation>
</comment>
<keyword evidence="22 27" id="KW-0472">Membrane</keyword>
<evidence type="ECO:0000259" key="28">
    <source>
        <dbReference type="PROSITE" id="PS51085"/>
    </source>
</evidence>
<dbReference type="PANTHER" id="PTHR43644:SF1">
    <property type="entry name" value="NAD(P)H-FLAVIN REDUCTASE"/>
    <property type="match status" value="1"/>
</dbReference>
<evidence type="ECO:0000256" key="26">
    <source>
        <dbReference type="ARBA" id="ARBA00048891"/>
    </source>
</evidence>
<evidence type="ECO:0000256" key="8">
    <source>
        <dbReference type="ARBA" id="ARBA00022448"/>
    </source>
</evidence>
<evidence type="ECO:0000256" key="17">
    <source>
        <dbReference type="ARBA" id="ARBA00023014"/>
    </source>
</evidence>
<organism evidence="30 31">
    <name type="scientific">Shewanella aestuarii</name>
    <dbReference type="NCBI Taxonomy" id="1028752"/>
    <lineage>
        <taxon>Bacteria</taxon>
        <taxon>Pseudomonadati</taxon>
        <taxon>Pseudomonadota</taxon>
        <taxon>Gammaproteobacteria</taxon>
        <taxon>Alteromonadales</taxon>
        <taxon>Shewanellaceae</taxon>
        <taxon>Shewanella</taxon>
    </lineage>
</organism>
<gene>
    <name evidence="27 30" type="primary">nqrF</name>
    <name evidence="30" type="ORF">L2689_10010</name>
</gene>
<dbReference type="InterPro" id="IPR036010">
    <property type="entry name" value="2Fe-2S_ferredoxin-like_sf"/>
</dbReference>
<dbReference type="NCBIfam" id="TIGR01941">
    <property type="entry name" value="nqrF"/>
    <property type="match status" value="1"/>
</dbReference>
<reference evidence="30 31" key="1">
    <citation type="submission" date="2022-01" db="EMBL/GenBank/DDBJ databases">
        <title>Whole genome-based taxonomy of the Shewanellaceae.</title>
        <authorList>
            <person name="Martin-Rodriguez A.J."/>
        </authorList>
    </citation>
    <scope>NUCLEOTIDE SEQUENCE [LARGE SCALE GENOMIC DNA]</scope>
    <source>
        <strain evidence="30 31">JCM 17801</strain>
    </source>
</reference>
<comment type="catalytic activity">
    <reaction evidence="26 27">
        <text>a ubiquinone + n Na(+)(in) + NADH + H(+) = a ubiquinol + n Na(+)(out) + NAD(+)</text>
        <dbReference type="Rhea" id="RHEA:47748"/>
        <dbReference type="Rhea" id="RHEA-COMP:9565"/>
        <dbReference type="Rhea" id="RHEA-COMP:9566"/>
        <dbReference type="ChEBI" id="CHEBI:15378"/>
        <dbReference type="ChEBI" id="CHEBI:16389"/>
        <dbReference type="ChEBI" id="CHEBI:17976"/>
        <dbReference type="ChEBI" id="CHEBI:29101"/>
        <dbReference type="ChEBI" id="CHEBI:57540"/>
        <dbReference type="ChEBI" id="CHEBI:57945"/>
        <dbReference type="EC" id="7.2.1.1"/>
    </reaction>
</comment>
<accession>A0ABT0L275</accession>
<dbReference type="InterPro" id="IPR010205">
    <property type="entry name" value="NqrF"/>
</dbReference>
<evidence type="ECO:0000256" key="21">
    <source>
        <dbReference type="ARBA" id="ARBA00023075"/>
    </source>
</evidence>
<dbReference type="Pfam" id="PF00970">
    <property type="entry name" value="FAD_binding_6"/>
    <property type="match status" value="1"/>
</dbReference>
<evidence type="ECO:0000256" key="18">
    <source>
        <dbReference type="ARBA" id="ARBA00023027"/>
    </source>
</evidence>
<evidence type="ECO:0000256" key="27">
    <source>
        <dbReference type="HAMAP-Rule" id="MF_00430"/>
    </source>
</evidence>
<evidence type="ECO:0000256" key="10">
    <source>
        <dbReference type="ARBA" id="ARBA00022519"/>
    </source>
</evidence>
<feature type="binding site" evidence="27">
    <location>
        <position position="110"/>
    </location>
    <ligand>
        <name>[2Fe-2S] cluster</name>
        <dbReference type="ChEBI" id="CHEBI:190135"/>
    </ligand>
</feature>
<dbReference type="Gene3D" id="3.10.20.30">
    <property type="match status" value="1"/>
</dbReference>
<comment type="cofactor">
    <cofactor evidence="27">
        <name>[2Fe-2S] cluster</name>
        <dbReference type="ChEBI" id="CHEBI:190135"/>
    </cofactor>
    <text evidence="27">Binds 1 [2Fe-2S] cluster.</text>
</comment>
<keyword evidence="10" id="KW-0997">Cell inner membrane</keyword>
<comment type="subunit">
    <text evidence="5 27">Composed of six subunits; NqrA, NqrB, NqrC, NqrD, NqrE and NqrF.</text>
</comment>
<keyword evidence="12 27" id="KW-0001">2Fe-2S</keyword>
<keyword evidence="27" id="KW-1133">Transmembrane helix</keyword>
<name>A0ABT0L275_9GAMM</name>
<dbReference type="RefSeq" id="WP_188840796.1">
    <property type="nucleotide sequence ID" value="NZ_BMOT01000004.1"/>
</dbReference>
<keyword evidence="20 27" id="KW-0406">Ion transport</keyword>
<sequence length="405" mass="44929">MEMAIGIGMFTIVVSLLVMVILVAKSKLVNTGAVTIGINDDESKAVRTPAGDKLLGALAGNNIFIPSACGGGGTCGQCRVTVKSGGGDILATELEHITKKEAKEGCRLACQVAVRSDMELEIDEEIFGVKKWECEVISNNNQATFIKELLLKVPEGEEVLFKAGGYIQIEAPAHEVRYADFDIPAEYRDDWEKYDLFKLVSKVDEDVLRAYSMANYPDEKGRIMLNVRIATPPSDDLPPGKMSSYIFNLKAGDKVIISGPFGEFFVKETDAEMVFVGGGAGMAPMRSHIFNQLKRVKTTRKMTFWYGARSKREIFYKEDFDMLAAENDNFEWHVALSDPLPEDNWTGYTGFIHNVLFENYLKNHKSPEDCEFYMCGPPIMNSSVIGLLESLGVESENILLDDFGD</sequence>
<dbReference type="PROSITE" id="PS51085">
    <property type="entry name" value="2FE2S_FER_2"/>
    <property type="match status" value="1"/>
</dbReference>
<dbReference type="PIRSF" id="PIRSF000044">
    <property type="entry name" value="Cis_Diol_DH_RD"/>
    <property type="match status" value="1"/>
</dbReference>
<evidence type="ECO:0000256" key="25">
    <source>
        <dbReference type="ARBA" id="ARBA00030787"/>
    </source>
</evidence>
<evidence type="ECO:0000259" key="29">
    <source>
        <dbReference type="PROSITE" id="PS51384"/>
    </source>
</evidence>
<dbReference type="InterPro" id="IPR001433">
    <property type="entry name" value="OxRdtase_FAD/NAD-bd"/>
</dbReference>
<keyword evidence="19 27" id="KW-0915">Sodium</keyword>
<feature type="transmembrane region" description="Helical" evidence="27">
    <location>
        <begin position="6"/>
        <end position="24"/>
    </location>
</feature>
<keyword evidence="16 27" id="KW-0408">Iron</keyword>
<dbReference type="InterPro" id="IPR039261">
    <property type="entry name" value="FNR_nucleotide-bd"/>
</dbReference>
<keyword evidence="8 27" id="KW-0813">Transport</keyword>
<dbReference type="HAMAP" id="MF_00430">
    <property type="entry name" value="NqrF"/>
    <property type="match status" value="1"/>
</dbReference>
<feature type="domain" description="FAD-binding FR-type" evidence="29">
    <location>
        <begin position="129"/>
        <end position="267"/>
    </location>
</feature>
<keyword evidence="18 27" id="KW-0520">NAD</keyword>
<dbReference type="InterPro" id="IPR001041">
    <property type="entry name" value="2Fe-2S_ferredoxin-type"/>
</dbReference>
<dbReference type="Pfam" id="PF00111">
    <property type="entry name" value="Fer2"/>
    <property type="match status" value="1"/>
</dbReference>
<evidence type="ECO:0000256" key="1">
    <source>
        <dbReference type="ARBA" id="ARBA00001974"/>
    </source>
</evidence>
<comment type="caution">
    <text evidence="30">The sequence shown here is derived from an EMBL/GenBank/DDBJ whole genome shotgun (WGS) entry which is preliminary data.</text>
</comment>
<dbReference type="EC" id="7.2.1.1" evidence="6 27"/>
<dbReference type="InterPro" id="IPR017938">
    <property type="entry name" value="Riboflavin_synthase-like_b-brl"/>
</dbReference>
<dbReference type="PROSITE" id="PS51384">
    <property type="entry name" value="FAD_FR"/>
    <property type="match status" value="1"/>
</dbReference>
<evidence type="ECO:0000256" key="7">
    <source>
        <dbReference type="ARBA" id="ARBA00019729"/>
    </source>
</evidence>
<dbReference type="SUPFAM" id="SSF54292">
    <property type="entry name" value="2Fe-2S ferredoxin-like"/>
    <property type="match status" value="1"/>
</dbReference>
<dbReference type="Gene3D" id="2.40.30.10">
    <property type="entry name" value="Translation factors"/>
    <property type="match status" value="1"/>
</dbReference>
<dbReference type="InterPro" id="IPR008333">
    <property type="entry name" value="Cbr1-like_FAD-bd_dom"/>
</dbReference>
<evidence type="ECO:0000256" key="22">
    <source>
        <dbReference type="ARBA" id="ARBA00023136"/>
    </source>
</evidence>
<dbReference type="Gene3D" id="3.40.50.80">
    <property type="entry name" value="Nucleotide-binding domain of ferredoxin-NADP reductase (FNR) module"/>
    <property type="match status" value="1"/>
</dbReference>
<comment type="similarity">
    <text evidence="4 27">Belongs to the NqrF family.</text>
</comment>
<evidence type="ECO:0000256" key="4">
    <source>
        <dbReference type="ARBA" id="ARBA00005570"/>
    </source>
</evidence>
<keyword evidence="27" id="KW-0812">Transmembrane</keyword>
<evidence type="ECO:0000313" key="31">
    <source>
        <dbReference type="Proteomes" id="UP001203212"/>
    </source>
</evidence>
<evidence type="ECO:0000256" key="13">
    <source>
        <dbReference type="ARBA" id="ARBA00022723"/>
    </source>
</evidence>
<keyword evidence="13 27" id="KW-0479">Metal-binding</keyword>
<evidence type="ECO:0000256" key="9">
    <source>
        <dbReference type="ARBA" id="ARBA00022475"/>
    </source>
</evidence>
<dbReference type="InterPro" id="IPR012675">
    <property type="entry name" value="Beta-grasp_dom_sf"/>
</dbReference>
<dbReference type="InterPro" id="IPR001709">
    <property type="entry name" value="Flavoprot_Pyr_Nucl_cyt_Rdtase"/>
</dbReference>
<evidence type="ECO:0000256" key="23">
    <source>
        <dbReference type="ARBA" id="ARBA00023201"/>
    </source>
</evidence>